<evidence type="ECO:0000256" key="6">
    <source>
        <dbReference type="SAM" id="MobiDB-lite"/>
    </source>
</evidence>
<dbReference type="PROSITE" id="PS51257">
    <property type="entry name" value="PROKAR_LIPOPROTEIN"/>
    <property type="match status" value="1"/>
</dbReference>
<evidence type="ECO:0000256" key="1">
    <source>
        <dbReference type="ARBA" id="ARBA00004196"/>
    </source>
</evidence>
<name>A0A921FLN4_9MICC</name>
<evidence type="ECO:0000256" key="2">
    <source>
        <dbReference type="ARBA" id="ARBA00022448"/>
    </source>
</evidence>
<dbReference type="EMBL" id="DYXC01000072">
    <property type="protein sequence ID" value="HJF14475.1"/>
    <property type="molecule type" value="Genomic_DNA"/>
</dbReference>
<comment type="subcellular location">
    <subcellularLocation>
        <location evidence="1">Cell envelope</location>
    </subcellularLocation>
</comment>
<proteinExistence type="inferred from homology"/>
<evidence type="ECO:0000313" key="9">
    <source>
        <dbReference type="Proteomes" id="UP000703315"/>
    </source>
</evidence>
<dbReference type="InterPro" id="IPR050492">
    <property type="entry name" value="Bact_metal-bind_prot9"/>
</dbReference>
<evidence type="ECO:0000256" key="5">
    <source>
        <dbReference type="RuleBase" id="RU003512"/>
    </source>
</evidence>
<dbReference type="InterPro" id="IPR006129">
    <property type="entry name" value="AdhesinB"/>
</dbReference>
<dbReference type="AlphaFoldDB" id="A0A921FLN4"/>
<sequence>MHTPPKRTLTVAAMLSVFGLALSACSSGSGDDDAAANATATVVATTTQVGSVAGQVTECADGHTQVLMSPGDDPHQFEASSAQIADMISADLVVTNGLGLESSMQGSIDNAVTDGAEVFELAPQLDPLPLEEHHDHDHEAEHGAEDSADEHDHGAQDPHIWMDVSRMAQGAELIGAKLAEVTGDDTYTSCGTEVAEELRDVDAQIATTLADVESARLVTDHAAYGYFADRYGVQIEGVVIPGGSTDGEPSSQDLAQLTQLLKDEGADALVTSKSNTNRMIQALAEETGGTIPVVELYESAVGEPGSQAETYQQAMLYNAEALAEALN</sequence>
<evidence type="ECO:0000256" key="4">
    <source>
        <dbReference type="ARBA" id="ARBA00022729"/>
    </source>
</evidence>
<feature type="signal peptide" evidence="7">
    <location>
        <begin position="1"/>
        <end position="23"/>
    </location>
</feature>
<dbReference type="RefSeq" id="WP_303904733.1">
    <property type="nucleotide sequence ID" value="NZ_DYXC01000072.1"/>
</dbReference>
<evidence type="ECO:0000256" key="3">
    <source>
        <dbReference type="ARBA" id="ARBA00022723"/>
    </source>
</evidence>
<dbReference type="GO" id="GO:0030001">
    <property type="term" value="P:metal ion transport"/>
    <property type="evidence" value="ECO:0007669"/>
    <property type="project" value="InterPro"/>
</dbReference>
<dbReference type="PANTHER" id="PTHR42953:SF1">
    <property type="entry name" value="METAL-BINDING PROTEIN HI_0362-RELATED"/>
    <property type="match status" value="1"/>
</dbReference>
<dbReference type="Pfam" id="PF01297">
    <property type="entry name" value="ZnuA"/>
    <property type="match status" value="1"/>
</dbReference>
<organism evidence="8 9">
    <name type="scientific">Enteractinococcus helveticum</name>
    <dbReference type="NCBI Taxonomy" id="1837282"/>
    <lineage>
        <taxon>Bacteria</taxon>
        <taxon>Bacillati</taxon>
        <taxon>Actinomycetota</taxon>
        <taxon>Actinomycetes</taxon>
        <taxon>Micrococcales</taxon>
        <taxon>Micrococcaceae</taxon>
    </lineage>
</organism>
<dbReference type="SUPFAM" id="SSF53807">
    <property type="entry name" value="Helical backbone' metal receptor"/>
    <property type="match status" value="1"/>
</dbReference>
<evidence type="ECO:0000256" key="7">
    <source>
        <dbReference type="SAM" id="SignalP"/>
    </source>
</evidence>
<dbReference type="PRINTS" id="PR00690">
    <property type="entry name" value="ADHESNFAMILY"/>
</dbReference>
<protein>
    <submittedName>
        <fullName evidence="8">Metal ABC transporter substrate-binding protein</fullName>
    </submittedName>
</protein>
<comment type="caution">
    <text evidence="8">The sequence shown here is derived from an EMBL/GenBank/DDBJ whole genome shotgun (WGS) entry which is preliminary data.</text>
</comment>
<reference evidence="8" key="1">
    <citation type="journal article" date="2021" name="PeerJ">
        <title>Extensive microbial diversity within the chicken gut microbiome revealed by metagenomics and culture.</title>
        <authorList>
            <person name="Gilroy R."/>
            <person name="Ravi A."/>
            <person name="Getino M."/>
            <person name="Pursley I."/>
            <person name="Horton D.L."/>
            <person name="Alikhan N.F."/>
            <person name="Baker D."/>
            <person name="Gharbi K."/>
            <person name="Hall N."/>
            <person name="Watson M."/>
            <person name="Adriaenssens E.M."/>
            <person name="Foster-Nyarko E."/>
            <person name="Jarju S."/>
            <person name="Secka A."/>
            <person name="Antonio M."/>
            <person name="Oren A."/>
            <person name="Chaudhuri R.R."/>
            <person name="La Ragione R."/>
            <person name="Hildebrand F."/>
            <person name="Pallen M.J."/>
        </authorList>
    </citation>
    <scope>NUCLEOTIDE SEQUENCE</scope>
    <source>
        <strain evidence="8">ChiHjej13B12-14962</strain>
    </source>
</reference>
<comment type="similarity">
    <text evidence="5">Belongs to the bacterial solute-binding protein 9 family.</text>
</comment>
<dbReference type="PRINTS" id="PR00691">
    <property type="entry name" value="ADHESINB"/>
</dbReference>
<dbReference type="InterPro" id="IPR006128">
    <property type="entry name" value="Lipoprotein_PsaA-like"/>
</dbReference>
<dbReference type="InterPro" id="IPR006127">
    <property type="entry name" value="ZnuA-like"/>
</dbReference>
<keyword evidence="4 7" id="KW-0732">Signal</keyword>
<dbReference type="PANTHER" id="PTHR42953">
    <property type="entry name" value="HIGH-AFFINITY ZINC UPTAKE SYSTEM PROTEIN ZNUA-RELATED"/>
    <property type="match status" value="1"/>
</dbReference>
<reference evidence="8" key="2">
    <citation type="submission" date="2021-09" db="EMBL/GenBank/DDBJ databases">
        <authorList>
            <person name="Gilroy R."/>
        </authorList>
    </citation>
    <scope>NUCLEOTIDE SEQUENCE</scope>
    <source>
        <strain evidence="8">ChiHjej13B12-14962</strain>
    </source>
</reference>
<dbReference type="Proteomes" id="UP000703315">
    <property type="component" value="Unassembled WGS sequence"/>
</dbReference>
<keyword evidence="3" id="KW-0479">Metal-binding</keyword>
<dbReference type="GO" id="GO:0046872">
    <property type="term" value="F:metal ion binding"/>
    <property type="evidence" value="ECO:0007669"/>
    <property type="project" value="UniProtKB-KW"/>
</dbReference>
<feature type="compositionally biased region" description="Basic and acidic residues" evidence="6">
    <location>
        <begin position="130"/>
        <end position="156"/>
    </location>
</feature>
<keyword evidence="2 5" id="KW-0813">Transport</keyword>
<feature type="region of interest" description="Disordered" evidence="6">
    <location>
        <begin position="129"/>
        <end position="156"/>
    </location>
</feature>
<dbReference type="GO" id="GO:0007155">
    <property type="term" value="P:cell adhesion"/>
    <property type="evidence" value="ECO:0007669"/>
    <property type="project" value="InterPro"/>
</dbReference>
<gene>
    <name evidence="8" type="ORF">K8V32_06660</name>
</gene>
<dbReference type="Gene3D" id="3.40.50.1980">
    <property type="entry name" value="Nitrogenase molybdenum iron protein domain"/>
    <property type="match status" value="2"/>
</dbReference>
<feature type="chain" id="PRO_5038668048" evidence="7">
    <location>
        <begin position="24"/>
        <end position="327"/>
    </location>
</feature>
<accession>A0A921FLN4</accession>
<evidence type="ECO:0000313" key="8">
    <source>
        <dbReference type="EMBL" id="HJF14475.1"/>
    </source>
</evidence>
<dbReference type="GO" id="GO:0030313">
    <property type="term" value="C:cell envelope"/>
    <property type="evidence" value="ECO:0007669"/>
    <property type="project" value="UniProtKB-SubCell"/>
</dbReference>